<keyword evidence="4 8" id="KW-0732">Signal</keyword>
<dbReference type="Proteomes" id="UP000182932">
    <property type="component" value="Unassembled WGS sequence"/>
</dbReference>
<organism evidence="9 10">
    <name type="scientific">Marinovum algicola</name>
    <dbReference type="NCBI Taxonomy" id="42444"/>
    <lineage>
        <taxon>Bacteria</taxon>
        <taxon>Pseudomonadati</taxon>
        <taxon>Pseudomonadota</taxon>
        <taxon>Alphaproteobacteria</taxon>
        <taxon>Rhodobacterales</taxon>
        <taxon>Roseobacteraceae</taxon>
        <taxon>Marinovum</taxon>
    </lineage>
</organism>
<dbReference type="Pfam" id="PF07519">
    <property type="entry name" value="Tannase"/>
    <property type="match status" value="1"/>
</dbReference>
<dbReference type="RefSeq" id="WP_074837373.1">
    <property type="nucleotide sequence ID" value="NZ_FNYY01000011.1"/>
</dbReference>
<evidence type="ECO:0000256" key="4">
    <source>
        <dbReference type="ARBA" id="ARBA00022729"/>
    </source>
</evidence>
<evidence type="ECO:0000256" key="5">
    <source>
        <dbReference type="ARBA" id="ARBA00022801"/>
    </source>
</evidence>
<evidence type="ECO:0000256" key="2">
    <source>
        <dbReference type="ARBA" id="ARBA00022487"/>
    </source>
</evidence>
<feature type="signal peptide" evidence="8">
    <location>
        <begin position="1"/>
        <end position="23"/>
    </location>
</feature>
<keyword evidence="5" id="KW-0378">Hydrolase</keyword>
<reference evidence="9 10" key="1">
    <citation type="submission" date="2016-10" db="EMBL/GenBank/DDBJ databases">
        <authorList>
            <person name="Varghese N."/>
            <person name="Submissions S."/>
        </authorList>
    </citation>
    <scope>NUCLEOTIDE SEQUENCE [LARGE SCALE GENOMIC DNA]</scope>
    <source>
        <strain evidence="9 10">FF3</strain>
    </source>
</reference>
<keyword evidence="10" id="KW-1185">Reference proteome</keyword>
<dbReference type="Gene3D" id="3.40.50.1820">
    <property type="entry name" value="alpha/beta hydrolase"/>
    <property type="match status" value="2"/>
</dbReference>
<name>A0A975WBW1_9RHOB</name>
<evidence type="ECO:0000256" key="7">
    <source>
        <dbReference type="ARBA" id="ARBA00023157"/>
    </source>
</evidence>
<evidence type="ECO:0000256" key="8">
    <source>
        <dbReference type="SAM" id="SignalP"/>
    </source>
</evidence>
<gene>
    <name evidence="9" type="ORF">SAMN04487940_11185</name>
</gene>
<dbReference type="EMBL" id="FNYY01000011">
    <property type="protein sequence ID" value="SEJ83201.1"/>
    <property type="molecule type" value="Genomic_DNA"/>
</dbReference>
<dbReference type="InterPro" id="IPR011118">
    <property type="entry name" value="Tannase/feruloyl_esterase"/>
</dbReference>
<evidence type="ECO:0000256" key="1">
    <source>
        <dbReference type="ARBA" id="ARBA00006249"/>
    </source>
</evidence>
<evidence type="ECO:0000256" key="3">
    <source>
        <dbReference type="ARBA" id="ARBA00022723"/>
    </source>
</evidence>
<keyword evidence="6" id="KW-0106">Calcium</keyword>
<keyword evidence="2" id="KW-0719">Serine esterase</keyword>
<keyword evidence="7" id="KW-1015">Disulfide bond</keyword>
<comment type="similarity">
    <text evidence="1">Belongs to the tannase family.</text>
</comment>
<dbReference type="InterPro" id="IPR029058">
    <property type="entry name" value="AB_hydrolase_fold"/>
</dbReference>
<dbReference type="SUPFAM" id="SSF53474">
    <property type="entry name" value="alpha/beta-Hydrolases"/>
    <property type="match status" value="1"/>
</dbReference>
<dbReference type="PANTHER" id="PTHR33938:SF15">
    <property type="entry name" value="FERULOYL ESTERASE B-RELATED"/>
    <property type="match status" value="1"/>
</dbReference>
<dbReference type="PANTHER" id="PTHR33938">
    <property type="entry name" value="FERULOYL ESTERASE B-RELATED"/>
    <property type="match status" value="1"/>
</dbReference>
<feature type="chain" id="PRO_5038112502" evidence="8">
    <location>
        <begin position="24"/>
        <end position="529"/>
    </location>
</feature>
<protein>
    <submittedName>
        <fullName evidence="9">Feruloyl esterase</fullName>
    </submittedName>
</protein>
<evidence type="ECO:0000313" key="9">
    <source>
        <dbReference type="EMBL" id="SEJ83201.1"/>
    </source>
</evidence>
<accession>A0A975WBW1</accession>
<dbReference type="GO" id="GO:0052689">
    <property type="term" value="F:carboxylic ester hydrolase activity"/>
    <property type="evidence" value="ECO:0007669"/>
    <property type="project" value="UniProtKB-KW"/>
</dbReference>
<dbReference type="AlphaFoldDB" id="A0A975WBW1"/>
<dbReference type="GeneID" id="80819333"/>
<dbReference type="GO" id="GO:0046872">
    <property type="term" value="F:metal ion binding"/>
    <property type="evidence" value="ECO:0007669"/>
    <property type="project" value="UniProtKB-KW"/>
</dbReference>
<keyword evidence="3" id="KW-0479">Metal-binding</keyword>
<sequence>MSYQKRAALAAGALALVASPGIAQQVPDCAALGGVSIAADAISLPTSGARVITTVSRPAAEGRPAFCQVNGEIVPVDPDAPPITFQVNLPENWNGKAVQFGGGGMNGSLVTGLNNVPGTPADGPAIPSPLQRNYVTFGSDGGHTGTDAFDGSFATNDEALHNFFGDQLHKTRDTAAALVQAAYGTPIRTQYFAGGSQGGHEGFIAIQERPEVYDGVIAYYPVVNYTGAILSQLRTFEASFGTEGGWLSPEKQALVQNHVLAACDGMDGAEDGLISDAMACEAAIDLSDLACAGDDAPTCLTQVQIRAVEEMADRDAFEVTLHAGVTEFGSWPVKSGGELWPQMGKTNVLGEAIIGRADQNFVQYFVLRDPEWTGSAATFDEDGHKARWEEISADFDSLQADLSAFHEAGGKVLWLHGEDDFFYPPSSSRDYWDRIATEMGEETLRDFARLYLVPGYNHGFGKFNVSWDSLSVLEDWVENGKAPAPNALVAVDANGGAKGRTRPLCDYPGWPRYTGEGSMNDAANFECNR</sequence>
<evidence type="ECO:0000313" key="10">
    <source>
        <dbReference type="Proteomes" id="UP000182932"/>
    </source>
</evidence>
<evidence type="ECO:0000256" key="6">
    <source>
        <dbReference type="ARBA" id="ARBA00022837"/>
    </source>
</evidence>
<comment type="caution">
    <text evidence="9">The sequence shown here is derived from an EMBL/GenBank/DDBJ whole genome shotgun (WGS) entry which is preliminary data.</text>
</comment>
<proteinExistence type="inferred from homology"/>